<name>A0ABN6XG42_9CELL</name>
<dbReference type="EMBL" id="AP027729">
    <property type="protein sequence ID" value="BDZ42458.1"/>
    <property type="molecule type" value="Genomic_DNA"/>
</dbReference>
<dbReference type="Proteomes" id="UP001321475">
    <property type="component" value="Chromosome"/>
</dbReference>
<reference evidence="2" key="1">
    <citation type="journal article" date="2019" name="Int. J. Syst. Evol. Microbiol.">
        <title>The Global Catalogue of Microorganisms (GCM) 10K type strain sequencing project: providing services to taxonomists for standard genome sequencing and annotation.</title>
        <authorList>
            <consortium name="The Broad Institute Genomics Platform"/>
            <consortium name="The Broad Institute Genome Sequencing Center for Infectious Disease"/>
            <person name="Wu L."/>
            <person name="Ma J."/>
        </authorList>
    </citation>
    <scope>NUCLEOTIDE SEQUENCE [LARGE SCALE GENOMIC DNA]</scope>
    <source>
        <strain evidence="2">NBRC 108565</strain>
    </source>
</reference>
<evidence type="ECO:0000313" key="1">
    <source>
        <dbReference type="EMBL" id="BDZ42458.1"/>
    </source>
</evidence>
<protein>
    <submittedName>
        <fullName evidence="1">Uncharacterized protein</fullName>
    </submittedName>
</protein>
<dbReference type="RefSeq" id="WP_286216941.1">
    <property type="nucleotide sequence ID" value="NZ_AP027729.1"/>
</dbReference>
<organism evidence="1 2">
    <name type="scientific">Paraoerskovia sediminicola</name>
    <dbReference type="NCBI Taxonomy" id="1138587"/>
    <lineage>
        <taxon>Bacteria</taxon>
        <taxon>Bacillati</taxon>
        <taxon>Actinomycetota</taxon>
        <taxon>Actinomycetes</taxon>
        <taxon>Micrococcales</taxon>
        <taxon>Cellulomonadaceae</taxon>
        <taxon>Paraoerskovia</taxon>
    </lineage>
</organism>
<sequence>MRLMQIEPGAIGAWEIETFMSGAYRLSIPADGRPSVVELAMPGEEQGAEAVGLLAWGRFDELTGLGAGVVVGESMLLVLNQREASGDYTTRITTKVVHILEDREVG</sequence>
<gene>
    <name evidence="1" type="ORF">GCM10025865_17570</name>
</gene>
<proteinExistence type="predicted"/>
<accession>A0ABN6XG42</accession>
<evidence type="ECO:0000313" key="2">
    <source>
        <dbReference type="Proteomes" id="UP001321475"/>
    </source>
</evidence>
<keyword evidence="2" id="KW-1185">Reference proteome</keyword>